<reference evidence="2" key="1">
    <citation type="journal article" date="2023" name="bioRxiv">
        <title>Complete genome of the Medicago anthracnose fungus, Colletotrichum destructivum, reveals a mini-chromosome-like region within a core chromosome.</title>
        <authorList>
            <person name="Lapalu N."/>
            <person name="Simon A."/>
            <person name="Lu A."/>
            <person name="Plaumann P.-L."/>
            <person name="Amselem J."/>
            <person name="Pigne S."/>
            <person name="Auger A."/>
            <person name="Koch C."/>
            <person name="Dallery J.-F."/>
            <person name="O'Connell R.J."/>
        </authorList>
    </citation>
    <scope>NUCLEOTIDE SEQUENCE [LARGE SCALE GENOMIC DNA]</scope>
    <source>
        <strain evidence="2">CBS 520.97</strain>
    </source>
</reference>
<proteinExistence type="predicted"/>
<organism evidence="1 2">
    <name type="scientific">Colletotrichum destructivum</name>
    <dbReference type="NCBI Taxonomy" id="34406"/>
    <lineage>
        <taxon>Eukaryota</taxon>
        <taxon>Fungi</taxon>
        <taxon>Dikarya</taxon>
        <taxon>Ascomycota</taxon>
        <taxon>Pezizomycotina</taxon>
        <taxon>Sordariomycetes</taxon>
        <taxon>Hypocreomycetidae</taxon>
        <taxon>Glomerellales</taxon>
        <taxon>Glomerellaceae</taxon>
        <taxon>Colletotrichum</taxon>
        <taxon>Colletotrichum destructivum species complex</taxon>
    </lineage>
</organism>
<dbReference type="RefSeq" id="XP_062772498.1">
    <property type="nucleotide sequence ID" value="XM_062916447.1"/>
</dbReference>
<dbReference type="EMBL" id="CP137305">
    <property type="protein sequence ID" value="WQF75274.1"/>
    <property type="molecule type" value="Genomic_DNA"/>
</dbReference>
<accession>A0AAX4HW53</accession>
<keyword evidence="2" id="KW-1185">Reference proteome</keyword>
<name>A0AAX4HW53_9PEZI</name>
<dbReference type="KEGG" id="cdet:87936791"/>
<gene>
    <name evidence="1" type="ORF">CDEST_00288</name>
</gene>
<dbReference type="GeneID" id="87936791"/>
<evidence type="ECO:0008006" key="3">
    <source>
        <dbReference type="Google" id="ProtNLM"/>
    </source>
</evidence>
<protein>
    <recommendedName>
        <fullName evidence="3">PH domain-containing protein</fullName>
    </recommendedName>
</protein>
<evidence type="ECO:0000313" key="2">
    <source>
        <dbReference type="Proteomes" id="UP001322277"/>
    </source>
</evidence>
<evidence type="ECO:0000313" key="1">
    <source>
        <dbReference type="EMBL" id="WQF75274.1"/>
    </source>
</evidence>
<dbReference type="AlphaFoldDB" id="A0AAX4HW53"/>
<sequence>MSQVMDSKTTMVGDDGMADAIDGFVKLKGTVMVARYQKEPGGNRFWFTPETEILSVQCKKKLFLDTTDNQFSEAEKIWFLVHFRKVQYKGSTYCFIIKPIAGGDVFERVGWLTAMFDREPPDEVERQIIGVV</sequence>
<dbReference type="Proteomes" id="UP001322277">
    <property type="component" value="Chromosome 1"/>
</dbReference>